<organism evidence="1 2">
    <name type="scientific">Strongyloides papillosus</name>
    <name type="common">Intestinal threadworm</name>
    <dbReference type="NCBI Taxonomy" id="174720"/>
    <lineage>
        <taxon>Eukaryota</taxon>
        <taxon>Metazoa</taxon>
        <taxon>Ecdysozoa</taxon>
        <taxon>Nematoda</taxon>
        <taxon>Chromadorea</taxon>
        <taxon>Rhabditida</taxon>
        <taxon>Tylenchina</taxon>
        <taxon>Panagrolaimomorpha</taxon>
        <taxon>Strongyloidoidea</taxon>
        <taxon>Strongyloididae</taxon>
        <taxon>Strongyloides</taxon>
    </lineage>
</organism>
<keyword evidence="1" id="KW-1185">Reference proteome</keyword>
<dbReference type="Proteomes" id="UP000046392">
    <property type="component" value="Unplaced"/>
</dbReference>
<name>A0A0N5BZM2_STREA</name>
<dbReference type="WBParaSite" id="SPAL_0001121300.1">
    <property type="protein sequence ID" value="SPAL_0001121300.1"/>
    <property type="gene ID" value="SPAL_0001121300"/>
</dbReference>
<protein>
    <submittedName>
        <fullName evidence="2">FERM domain-containing protein</fullName>
    </submittedName>
</protein>
<dbReference type="AlphaFoldDB" id="A0A0N5BZM2"/>
<reference evidence="2" key="1">
    <citation type="submission" date="2017-02" db="UniProtKB">
        <authorList>
            <consortium name="WormBaseParasite"/>
        </authorList>
    </citation>
    <scope>IDENTIFICATION</scope>
</reference>
<evidence type="ECO:0000313" key="1">
    <source>
        <dbReference type="Proteomes" id="UP000046392"/>
    </source>
</evidence>
<evidence type="ECO:0000313" key="2">
    <source>
        <dbReference type="WBParaSite" id="SPAL_0001121300.1"/>
    </source>
</evidence>
<sequence length="306" mass="35967">MVSNLFNKFYINFNGYDENITGTGFNISLDELKESLYKKNEYFNFKSIKILRFVTIANFLFFDDDSNCVTITDFDNEIKMTVKNAKLKTLLKNINYNNDYEGLLIFLTYEVSHGFISEFILQEVHMLYNFSEYMEQFYKEMFVIRRILSLNLFSSKKFIPFKEKTHFPVSSSKETYIYDNISQSLYGTSVFPSSCNSTPRSRPEKTLKMFLKKFRKNQLDNARLKTQLPESEISIEHNKPIYSNQLNTSDVIGAVELGIMSSINNKIEIEAVKNFLGITKLELVRHLFKLNHLYEFVEDMTNIKKI</sequence>
<accession>A0A0N5BZM2</accession>
<proteinExistence type="predicted"/>